<feature type="transmembrane region" description="Helical" evidence="7">
    <location>
        <begin position="612"/>
        <end position="631"/>
    </location>
</feature>
<keyword evidence="3 7" id="KW-0812">Transmembrane</keyword>
<keyword evidence="5 7" id="KW-0472">Membrane</keyword>
<dbReference type="EMBL" id="GG738893">
    <property type="protein sequence ID" value="EFC40332.1"/>
    <property type="molecule type" value="Genomic_DNA"/>
</dbReference>
<feature type="transmembrane region" description="Helical" evidence="7">
    <location>
        <begin position="61"/>
        <end position="81"/>
    </location>
</feature>
<dbReference type="KEGG" id="ngr:NAEGRDRAFT_71910"/>
<evidence type="ECO:0000256" key="1">
    <source>
        <dbReference type="ARBA" id="ARBA00004141"/>
    </source>
</evidence>
<evidence type="ECO:0000256" key="4">
    <source>
        <dbReference type="ARBA" id="ARBA00022989"/>
    </source>
</evidence>
<gene>
    <name evidence="9" type="ORF">NAEGRDRAFT_71910</name>
</gene>
<dbReference type="PANTHER" id="PTHR12266">
    <property type="entry name" value="NA+/CA2+ K+ INDEPENDENT EXCHANGER"/>
    <property type="match status" value="1"/>
</dbReference>
<dbReference type="Pfam" id="PF01699">
    <property type="entry name" value="Na_Ca_ex"/>
    <property type="match status" value="2"/>
</dbReference>
<reference evidence="9 10" key="1">
    <citation type="journal article" date="2010" name="Cell">
        <title>The genome of Naegleria gruberi illuminates early eukaryotic versatility.</title>
        <authorList>
            <person name="Fritz-Laylin L.K."/>
            <person name="Prochnik S.E."/>
            <person name="Ginger M.L."/>
            <person name="Dacks J.B."/>
            <person name="Carpenter M.L."/>
            <person name="Field M.C."/>
            <person name="Kuo A."/>
            <person name="Paredez A."/>
            <person name="Chapman J."/>
            <person name="Pham J."/>
            <person name="Shu S."/>
            <person name="Neupane R."/>
            <person name="Cipriano M."/>
            <person name="Mancuso J."/>
            <person name="Tu H."/>
            <person name="Salamov A."/>
            <person name="Lindquist E."/>
            <person name="Shapiro H."/>
            <person name="Lucas S."/>
            <person name="Grigoriev I.V."/>
            <person name="Cande W.Z."/>
            <person name="Fulton C."/>
            <person name="Rokhsar D.S."/>
            <person name="Dawson S.C."/>
        </authorList>
    </citation>
    <scope>NUCLEOTIDE SEQUENCE [LARGE SCALE GENOMIC DNA]</scope>
    <source>
        <strain evidence="9 10">NEG-M</strain>
    </source>
</reference>
<dbReference type="STRING" id="5762.D2VSE3"/>
<dbReference type="GeneID" id="8854836"/>
<sequence>MNETITENEPSSNDNTKICNLIASYELDQCQFAMDNCNAPMGGFLNYIFIRYCTFKQLEPLFYICSLFWVIFLFYMLTSTAEDFFCPSLAEISRILRLPPDVAGVTFLALGNSSPDIFSILAGIFSGSSGFGLGEPIGSGFVCVSVLIAIVSFVVKDATVSAFPFLRDVITYLIGVLFVFLIVIFQGSINLWQSITFLVIYFLYVSFVIGCKFYNDYKNRKKKNQQEDQQDKDDANEEEEESNSSGWLEGKKPILQCKNIDEIPENVKKQLKSKLFYGAVYNPKFGVAYLSNEPINTIPKGCCTERTPLNRKSSLQEEDNSINNIEMNGSIIIENHFTINTSSNDNQDLIHCHEHDHHHFRFSSFKEIISTKYQEFIEWIEWNEKSKLDKIFFIIEAPSILARNLTIPKADPNDWSKLFAILCPIFIPPFTLFTIGYISLNIPGSEFPIWVLGSMCGLFISILIHFTSKKCRKPFYHIIFVISSFIMSILWIFTIANELVNVLNSFGILWSISDSVLSIVLSIGNTFSDMAADLAVARQGYVEMAVAAAYAAQGMSLLIGLGIATTANFVMTRKPFEIEFSPTLIVTFIFLLATLISSLIVIPIAKFKAPKIFGLFLLTIYLVYLVITILIEFKILLNH</sequence>
<dbReference type="PANTHER" id="PTHR12266:SF0">
    <property type="entry name" value="MITOCHONDRIAL SODIUM_CALCIUM EXCHANGER PROTEIN"/>
    <property type="match status" value="1"/>
</dbReference>
<evidence type="ECO:0000256" key="6">
    <source>
        <dbReference type="SAM" id="MobiDB-lite"/>
    </source>
</evidence>
<dbReference type="InParanoid" id="D2VSE3"/>
<evidence type="ECO:0000313" key="10">
    <source>
        <dbReference type="Proteomes" id="UP000006671"/>
    </source>
</evidence>
<dbReference type="Proteomes" id="UP000006671">
    <property type="component" value="Unassembled WGS sequence"/>
</dbReference>
<feature type="domain" description="Sodium/calcium exchanger membrane region" evidence="8">
    <location>
        <begin position="67"/>
        <end position="209"/>
    </location>
</feature>
<dbReference type="OrthoDB" id="407410at2759"/>
<keyword evidence="2" id="KW-0813">Transport</keyword>
<dbReference type="GO" id="GO:0008324">
    <property type="term" value="F:monoatomic cation transmembrane transporter activity"/>
    <property type="evidence" value="ECO:0007669"/>
    <property type="project" value="TreeGrafter"/>
</dbReference>
<dbReference type="eggNOG" id="KOG2399">
    <property type="taxonomic scope" value="Eukaryota"/>
</dbReference>
<accession>D2VSE3</accession>
<feature type="transmembrane region" description="Helical" evidence="7">
    <location>
        <begin position="508"/>
        <end position="528"/>
    </location>
</feature>
<evidence type="ECO:0000256" key="5">
    <source>
        <dbReference type="ARBA" id="ARBA00023136"/>
    </source>
</evidence>
<evidence type="ECO:0000259" key="8">
    <source>
        <dbReference type="Pfam" id="PF01699"/>
    </source>
</evidence>
<dbReference type="GO" id="GO:0006874">
    <property type="term" value="P:intracellular calcium ion homeostasis"/>
    <property type="evidence" value="ECO:0007669"/>
    <property type="project" value="TreeGrafter"/>
</dbReference>
<organism evidence="10">
    <name type="scientific">Naegleria gruberi</name>
    <name type="common">Amoeba</name>
    <dbReference type="NCBI Taxonomy" id="5762"/>
    <lineage>
        <taxon>Eukaryota</taxon>
        <taxon>Discoba</taxon>
        <taxon>Heterolobosea</taxon>
        <taxon>Tetramitia</taxon>
        <taxon>Eutetramitia</taxon>
        <taxon>Vahlkampfiidae</taxon>
        <taxon>Naegleria</taxon>
    </lineage>
</organism>
<dbReference type="GO" id="GO:0016020">
    <property type="term" value="C:membrane"/>
    <property type="evidence" value="ECO:0007669"/>
    <property type="project" value="UniProtKB-SubCell"/>
</dbReference>
<feature type="transmembrane region" description="Helical" evidence="7">
    <location>
        <begin position="478"/>
        <end position="496"/>
    </location>
</feature>
<evidence type="ECO:0000313" key="9">
    <source>
        <dbReference type="EMBL" id="EFC40332.1"/>
    </source>
</evidence>
<evidence type="ECO:0000256" key="3">
    <source>
        <dbReference type="ARBA" id="ARBA00022692"/>
    </source>
</evidence>
<evidence type="ECO:0000256" key="2">
    <source>
        <dbReference type="ARBA" id="ARBA00022448"/>
    </source>
</evidence>
<comment type="subcellular location">
    <subcellularLocation>
        <location evidence="1">Membrane</location>
        <topology evidence="1">Multi-pass membrane protein</topology>
    </subcellularLocation>
</comment>
<feature type="domain" description="Sodium/calcium exchanger membrane region" evidence="8">
    <location>
        <begin position="483"/>
        <end position="629"/>
    </location>
</feature>
<keyword evidence="10" id="KW-1185">Reference proteome</keyword>
<feature type="region of interest" description="Disordered" evidence="6">
    <location>
        <begin position="222"/>
        <end position="247"/>
    </location>
</feature>
<dbReference type="AlphaFoldDB" id="D2VSE3"/>
<dbReference type="Gene3D" id="1.20.1420.30">
    <property type="entry name" value="NCX, central ion-binding region"/>
    <property type="match status" value="2"/>
</dbReference>
<dbReference type="FunCoup" id="D2VSE3">
    <property type="interactions" value="37"/>
</dbReference>
<dbReference type="InterPro" id="IPR051359">
    <property type="entry name" value="CaCA_antiporter"/>
</dbReference>
<feature type="transmembrane region" description="Helical" evidence="7">
    <location>
        <begin position="418"/>
        <end position="441"/>
    </location>
</feature>
<feature type="transmembrane region" description="Helical" evidence="7">
    <location>
        <begin position="540"/>
        <end position="564"/>
    </location>
</feature>
<evidence type="ECO:0000256" key="7">
    <source>
        <dbReference type="SAM" id="Phobius"/>
    </source>
</evidence>
<feature type="transmembrane region" description="Helical" evidence="7">
    <location>
        <begin position="195"/>
        <end position="214"/>
    </location>
</feature>
<dbReference type="InterPro" id="IPR004837">
    <property type="entry name" value="NaCa_Exmemb"/>
</dbReference>
<dbReference type="VEuPathDB" id="AmoebaDB:NAEGRDRAFT_71910"/>
<dbReference type="InterPro" id="IPR044880">
    <property type="entry name" value="NCX_ion-bd_dom_sf"/>
</dbReference>
<dbReference type="RefSeq" id="XP_002673076.1">
    <property type="nucleotide sequence ID" value="XM_002673030.1"/>
</dbReference>
<feature type="transmembrane region" description="Helical" evidence="7">
    <location>
        <begin position="447"/>
        <end position="466"/>
    </location>
</feature>
<name>D2VSE3_NAEGR</name>
<feature type="transmembrane region" description="Helical" evidence="7">
    <location>
        <begin position="584"/>
        <end position="605"/>
    </location>
</feature>
<feature type="transmembrane region" description="Helical" evidence="7">
    <location>
        <begin position="169"/>
        <end position="189"/>
    </location>
</feature>
<protein>
    <submittedName>
        <fullName evidence="9">Predicted protein</fullName>
    </submittedName>
</protein>
<feature type="transmembrane region" description="Helical" evidence="7">
    <location>
        <begin position="137"/>
        <end position="157"/>
    </location>
</feature>
<proteinExistence type="predicted"/>
<feature type="compositionally biased region" description="Acidic residues" evidence="6">
    <location>
        <begin position="228"/>
        <end position="242"/>
    </location>
</feature>
<keyword evidence="4 7" id="KW-1133">Transmembrane helix</keyword>
<dbReference type="OMA" id="VKQPIDM"/>